<feature type="region of interest" description="Disordered" evidence="1">
    <location>
        <begin position="1"/>
        <end position="28"/>
    </location>
</feature>
<reference evidence="2" key="1">
    <citation type="journal article" date="2014" name="Int. J. Syst. Evol. Microbiol.">
        <title>Complete genome sequence of Corynebacterium casei LMG S-19264T (=DSM 44701T), isolated from a smear-ripened cheese.</title>
        <authorList>
            <consortium name="US DOE Joint Genome Institute (JGI-PGF)"/>
            <person name="Walter F."/>
            <person name="Albersmeier A."/>
            <person name="Kalinowski J."/>
            <person name="Ruckert C."/>
        </authorList>
    </citation>
    <scope>NUCLEOTIDE SEQUENCE</scope>
    <source>
        <strain evidence="2">JCM 4386</strain>
    </source>
</reference>
<evidence type="ECO:0000313" key="3">
    <source>
        <dbReference type="Proteomes" id="UP000606194"/>
    </source>
</evidence>
<keyword evidence="3" id="KW-1185">Reference proteome</keyword>
<accession>A0A918GF03</accession>
<feature type="compositionally biased region" description="Basic and acidic residues" evidence="1">
    <location>
        <begin position="1"/>
        <end position="15"/>
    </location>
</feature>
<dbReference type="EMBL" id="BMTL01000088">
    <property type="protein sequence ID" value="GGS32637.1"/>
    <property type="molecule type" value="Genomic_DNA"/>
</dbReference>
<dbReference type="AlphaFoldDB" id="A0A918GF03"/>
<dbReference type="Proteomes" id="UP000606194">
    <property type="component" value="Unassembled WGS sequence"/>
</dbReference>
<reference evidence="2" key="2">
    <citation type="submission" date="2020-09" db="EMBL/GenBank/DDBJ databases">
        <authorList>
            <person name="Sun Q."/>
            <person name="Ohkuma M."/>
        </authorList>
    </citation>
    <scope>NUCLEOTIDE SEQUENCE</scope>
    <source>
        <strain evidence="2">JCM 4386</strain>
    </source>
</reference>
<evidence type="ECO:0000313" key="2">
    <source>
        <dbReference type="EMBL" id="GGS32637.1"/>
    </source>
</evidence>
<sequence length="72" mass="7926">MTHLAHERELDDTRRTPAGAAGRTDAGRPRSELWEFLGMALVASGLCLAVLHPELHDDVVHMLATRAVDLVR</sequence>
<protein>
    <submittedName>
        <fullName evidence="2">Uncharacterized protein</fullName>
    </submittedName>
</protein>
<dbReference type="RefSeq" id="WP_190154536.1">
    <property type="nucleotide sequence ID" value="NZ_BMTL01000088.1"/>
</dbReference>
<evidence type="ECO:0000256" key="1">
    <source>
        <dbReference type="SAM" id="MobiDB-lite"/>
    </source>
</evidence>
<organism evidence="2 3">
    <name type="scientific">Streptomyces humidus</name>
    <dbReference type="NCBI Taxonomy" id="52259"/>
    <lineage>
        <taxon>Bacteria</taxon>
        <taxon>Bacillati</taxon>
        <taxon>Actinomycetota</taxon>
        <taxon>Actinomycetes</taxon>
        <taxon>Kitasatosporales</taxon>
        <taxon>Streptomycetaceae</taxon>
        <taxon>Streptomyces</taxon>
    </lineage>
</organism>
<proteinExistence type="predicted"/>
<gene>
    <name evidence="2" type="ORF">GCM10010269_83460</name>
</gene>
<comment type="caution">
    <text evidence="2">The sequence shown here is derived from an EMBL/GenBank/DDBJ whole genome shotgun (WGS) entry which is preliminary data.</text>
</comment>
<name>A0A918GF03_9ACTN</name>